<dbReference type="SUPFAM" id="SSF53756">
    <property type="entry name" value="UDP-Glycosyltransferase/glycogen phosphorylase"/>
    <property type="match status" value="1"/>
</dbReference>
<dbReference type="Gene3D" id="3.40.50.2000">
    <property type="entry name" value="Glycogen Phosphorylase B"/>
    <property type="match status" value="2"/>
</dbReference>
<comment type="caution">
    <text evidence="2">The sequence shown here is derived from an EMBL/GenBank/DDBJ whole genome shotgun (WGS) entry which is preliminary data.</text>
</comment>
<feature type="domain" description="Glycosyltransferase subfamily 4-like N-terminal" evidence="1">
    <location>
        <begin position="21"/>
        <end position="142"/>
    </location>
</feature>
<reference evidence="2 3" key="1">
    <citation type="journal article" date="2019" name="Int. J. Syst. Evol. Microbiol.">
        <title>The Global Catalogue of Microorganisms (GCM) 10K type strain sequencing project: providing services to taxonomists for standard genome sequencing and annotation.</title>
        <authorList>
            <consortium name="The Broad Institute Genomics Platform"/>
            <consortium name="The Broad Institute Genome Sequencing Center for Infectious Disease"/>
            <person name="Wu L."/>
            <person name="Ma J."/>
        </authorList>
    </citation>
    <scope>NUCLEOTIDE SEQUENCE [LARGE SCALE GENOMIC DNA]</scope>
    <source>
        <strain evidence="2 3">GX26</strain>
    </source>
</reference>
<evidence type="ECO:0000259" key="1">
    <source>
        <dbReference type="Pfam" id="PF13439"/>
    </source>
</evidence>
<accession>A0ABD5VHM7</accession>
<dbReference type="Proteomes" id="UP001596395">
    <property type="component" value="Unassembled WGS sequence"/>
</dbReference>
<keyword evidence="3" id="KW-1185">Reference proteome</keyword>
<dbReference type="GO" id="GO:0016757">
    <property type="term" value="F:glycosyltransferase activity"/>
    <property type="evidence" value="ECO:0007669"/>
    <property type="project" value="UniProtKB-KW"/>
</dbReference>
<protein>
    <submittedName>
        <fullName evidence="2">Glycosyltransferase</fullName>
        <ecNumber evidence="2">2.4.-.-</ecNumber>
    </submittedName>
</protein>
<dbReference type="EMBL" id="JBHSXN010000003">
    <property type="protein sequence ID" value="MFC6954546.1"/>
    <property type="molecule type" value="Genomic_DNA"/>
</dbReference>
<evidence type="ECO:0000313" key="2">
    <source>
        <dbReference type="EMBL" id="MFC6954546.1"/>
    </source>
</evidence>
<keyword evidence="2" id="KW-0808">Transferase</keyword>
<dbReference type="RefSeq" id="WP_336351491.1">
    <property type="nucleotide sequence ID" value="NZ_JAZAQL010000003.1"/>
</dbReference>
<proteinExistence type="predicted"/>
<dbReference type="EC" id="2.4.-.-" evidence="2"/>
<name>A0ABD5VHM7_9EURY</name>
<organism evidence="2 3">
    <name type="scientific">Halorubellus litoreus</name>
    <dbReference type="NCBI Taxonomy" id="755308"/>
    <lineage>
        <taxon>Archaea</taxon>
        <taxon>Methanobacteriati</taxon>
        <taxon>Methanobacteriota</taxon>
        <taxon>Stenosarchaea group</taxon>
        <taxon>Halobacteria</taxon>
        <taxon>Halobacteriales</taxon>
        <taxon>Halorubellaceae</taxon>
        <taxon>Halorubellus</taxon>
    </lineage>
</organism>
<dbReference type="AlphaFoldDB" id="A0ABD5VHM7"/>
<dbReference type="Pfam" id="PF13439">
    <property type="entry name" value="Glyco_transf_4"/>
    <property type="match status" value="1"/>
</dbReference>
<gene>
    <name evidence="2" type="ORF">ACFQGB_16905</name>
</gene>
<sequence>MRVLTLVTNDEAEFFRQQVAVLEAQGVEVDVLPVPGKRVTTDHADRSRSVLDYVTYYPAVLKASFGDYDVLHANYGLTGPAALAQPNLPVVLTLWGSDILGKPAPLSRFCAKHADAVIVMTDEMAAATGTDCHVIPHGIDLDVFRPFSGEVARDVLGWRQDVKHVLFPYAKQRAVKDYPRAERIVDAVRERLVTQPLAVEVGDGVRSVRADATDGTADSTGDGGRGADGTGVVGDVELHAIHGVPHDRMPLYLNAADAVLLTSKSEGSPNAIKEALACNAPVVSTPVGDVPDLVDGVRNAAVASTDEGLVDALATVLERGEPSDGRRKMTELSAERMGERIRAVYESVAE</sequence>
<dbReference type="Pfam" id="PF13692">
    <property type="entry name" value="Glyco_trans_1_4"/>
    <property type="match status" value="1"/>
</dbReference>
<dbReference type="PANTHER" id="PTHR12526">
    <property type="entry name" value="GLYCOSYLTRANSFERASE"/>
    <property type="match status" value="1"/>
</dbReference>
<keyword evidence="2" id="KW-0328">Glycosyltransferase</keyword>
<evidence type="ECO:0000313" key="3">
    <source>
        <dbReference type="Proteomes" id="UP001596395"/>
    </source>
</evidence>
<dbReference type="InterPro" id="IPR028098">
    <property type="entry name" value="Glyco_trans_4-like_N"/>
</dbReference>